<sequence length="188" mass="20859">MGGGTRWLTYEDMGVALSITSESAKRLAMRHRWPRRPGNDGRALVAVPEERLEEAAQAVASGSTDDDTPVATGDVTDDGWSDARALIGYLERRVEELTDDLADTRNELRAACFEADTLRAQAGRADVLVALVEAERNRTVEVRTEMTARIDLGRALLEGVQAERDRLLVEVRDRRQSWVGRLVGQLRS</sequence>
<reference evidence="2 3" key="2">
    <citation type="submission" date="2019-02" db="EMBL/GenBank/DDBJ databases">
        <title>'Lichenibacterium ramalinii' gen. nov. sp. nov., 'Lichenibacterium minor' gen. nov. sp. nov.</title>
        <authorList>
            <person name="Pankratov T."/>
        </authorList>
    </citation>
    <scope>NUCLEOTIDE SEQUENCE [LARGE SCALE GENOMIC DNA]</scope>
    <source>
        <strain evidence="2 3">RmlP001</strain>
    </source>
</reference>
<feature type="coiled-coil region" evidence="1">
    <location>
        <begin position="87"/>
        <end position="114"/>
    </location>
</feature>
<keyword evidence="3" id="KW-1185">Reference proteome</keyword>
<dbReference type="EMBL" id="QYBC01000042">
    <property type="protein sequence ID" value="RYB01401.1"/>
    <property type="molecule type" value="Genomic_DNA"/>
</dbReference>
<proteinExistence type="predicted"/>
<reference evidence="2 3" key="1">
    <citation type="submission" date="2018-09" db="EMBL/GenBank/DDBJ databases">
        <authorList>
            <person name="Grouzdev D.S."/>
            <person name="Krutkina M.S."/>
        </authorList>
    </citation>
    <scope>NUCLEOTIDE SEQUENCE [LARGE SCALE GENOMIC DNA]</scope>
    <source>
        <strain evidence="2 3">RmlP001</strain>
    </source>
</reference>
<gene>
    <name evidence="2" type="ORF">D3272_26280</name>
</gene>
<dbReference type="OrthoDB" id="8242342at2"/>
<organism evidence="2 3">
    <name type="scientific">Lichenibacterium ramalinae</name>
    <dbReference type="NCBI Taxonomy" id="2316527"/>
    <lineage>
        <taxon>Bacteria</taxon>
        <taxon>Pseudomonadati</taxon>
        <taxon>Pseudomonadota</taxon>
        <taxon>Alphaproteobacteria</taxon>
        <taxon>Hyphomicrobiales</taxon>
        <taxon>Lichenihabitantaceae</taxon>
        <taxon>Lichenibacterium</taxon>
    </lineage>
</organism>
<evidence type="ECO:0000313" key="2">
    <source>
        <dbReference type="EMBL" id="RYB01401.1"/>
    </source>
</evidence>
<evidence type="ECO:0008006" key="4">
    <source>
        <dbReference type="Google" id="ProtNLM"/>
    </source>
</evidence>
<evidence type="ECO:0000256" key="1">
    <source>
        <dbReference type="SAM" id="Coils"/>
    </source>
</evidence>
<name>A0A4Q2R662_9HYPH</name>
<accession>A0A4Q2R662</accession>
<protein>
    <recommendedName>
        <fullName evidence="4">DNA-binding protein</fullName>
    </recommendedName>
</protein>
<dbReference type="RefSeq" id="WP_129222207.1">
    <property type="nucleotide sequence ID" value="NZ_QYBC01000042.1"/>
</dbReference>
<dbReference type="Proteomes" id="UP000289411">
    <property type="component" value="Unassembled WGS sequence"/>
</dbReference>
<evidence type="ECO:0000313" key="3">
    <source>
        <dbReference type="Proteomes" id="UP000289411"/>
    </source>
</evidence>
<dbReference type="AlphaFoldDB" id="A0A4Q2R662"/>
<comment type="caution">
    <text evidence="2">The sequence shown here is derived from an EMBL/GenBank/DDBJ whole genome shotgun (WGS) entry which is preliminary data.</text>
</comment>
<keyword evidence="1" id="KW-0175">Coiled coil</keyword>